<dbReference type="AlphaFoldDB" id="A0A1N7STR5"/>
<evidence type="ECO:0000313" key="1">
    <source>
        <dbReference type="EMBL" id="SIT50698.1"/>
    </source>
</evidence>
<accession>A0A1N7STR5</accession>
<comment type="caution">
    <text evidence="1">The sequence shown here is derived from an EMBL/GenBank/DDBJ whole genome shotgun (WGS) entry which is preliminary data.</text>
</comment>
<organism evidence="1 2">
    <name type="scientific">Paraburkholderia piptadeniae</name>
    <dbReference type="NCBI Taxonomy" id="1701573"/>
    <lineage>
        <taxon>Bacteria</taxon>
        <taxon>Pseudomonadati</taxon>
        <taxon>Pseudomonadota</taxon>
        <taxon>Betaproteobacteria</taxon>
        <taxon>Burkholderiales</taxon>
        <taxon>Burkholderiaceae</taxon>
        <taxon>Paraburkholderia</taxon>
    </lineage>
</organism>
<proteinExistence type="predicted"/>
<name>A0A1N7STR5_9BURK</name>
<keyword evidence="2" id="KW-1185">Reference proteome</keyword>
<gene>
    <name evidence="1" type="ORF">BN2476_920007</name>
</gene>
<reference evidence="1" key="1">
    <citation type="submission" date="2016-12" db="EMBL/GenBank/DDBJ databases">
        <authorList>
            <person name="Moulin L."/>
        </authorList>
    </citation>
    <scope>NUCLEOTIDE SEQUENCE [LARGE SCALE GENOMIC DNA]</scope>
    <source>
        <strain evidence="1">STM 7183</strain>
    </source>
</reference>
<sequence>MSCTIAVRRGCTHRSSAAAESMCCAIAARTAHASPSTVAMSSSFAATRSRYGGTAGSRSDHTAAIRRSAWSFPAGAFPDRRVDHRWHYEGGSAQFVNAIHWVICNAREDGAHIRLGSDT</sequence>
<evidence type="ECO:0000313" key="2">
    <source>
        <dbReference type="Proteomes" id="UP000195569"/>
    </source>
</evidence>
<protein>
    <submittedName>
        <fullName evidence="1">Uncharacterized protein</fullName>
    </submittedName>
</protein>
<dbReference type="EMBL" id="CYGY02000092">
    <property type="protein sequence ID" value="SIT50698.1"/>
    <property type="molecule type" value="Genomic_DNA"/>
</dbReference>
<dbReference type="Proteomes" id="UP000195569">
    <property type="component" value="Unassembled WGS sequence"/>
</dbReference>